<evidence type="ECO:0000313" key="1">
    <source>
        <dbReference type="EMBL" id="MED6164547.1"/>
    </source>
</evidence>
<comment type="caution">
    <text evidence="1">The sequence shown here is derived from an EMBL/GenBank/DDBJ whole genome shotgun (WGS) entry which is preliminary data.</text>
</comment>
<reference evidence="1 2" key="1">
    <citation type="journal article" date="2023" name="Plants (Basel)">
        <title>Bridging the Gap: Combining Genomics and Transcriptomics Approaches to Understand Stylosanthes scabra, an Orphan Legume from the Brazilian Caatinga.</title>
        <authorList>
            <person name="Ferreira-Neto J.R.C."/>
            <person name="da Silva M.D."/>
            <person name="Binneck E."/>
            <person name="de Melo N.F."/>
            <person name="da Silva R.H."/>
            <person name="de Melo A.L.T.M."/>
            <person name="Pandolfi V."/>
            <person name="Bustamante F.O."/>
            <person name="Brasileiro-Vidal A.C."/>
            <person name="Benko-Iseppon A.M."/>
        </authorList>
    </citation>
    <scope>NUCLEOTIDE SEQUENCE [LARGE SCALE GENOMIC DNA]</scope>
    <source>
        <tissue evidence="1">Leaves</tissue>
    </source>
</reference>
<proteinExistence type="predicted"/>
<accession>A0ABU6UV75</accession>
<name>A0ABU6UV75_9FABA</name>
<dbReference type="Proteomes" id="UP001341840">
    <property type="component" value="Unassembled WGS sequence"/>
</dbReference>
<feature type="non-terminal residue" evidence="1">
    <location>
        <position position="1"/>
    </location>
</feature>
<protein>
    <submittedName>
        <fullName evidence="1">Uncharacterized protein</fullName>
    </submittedName>
</protein>
<keyword evidence="2" id="KW-1185">Reference proteome</keyword>
<organism evidence="1 2">
    <name type="scientific">Stylosanthes scabra</name>
    <dbReference type="NCBI Taxonomy" id="79078"/>
    <lineage>
        <taxon>Eukaryota</taxon>
        <taxon>Viridiplantae</taxon>
        <taxon>Streptophyta</taxon>
        <taxon>Embryophyta</taxon>
        <taxon>Tracheophyta</taxon>
        <taxon>Spermatophyta</taxon>
        <taxon>Magnoliopsida</taxon>
        <taxon>eudicotyledons</taxon>
        <taxon>Gunneridae</taxon>
        <taxon>Pentapetalae</taxon>
        <taxon>rosids</taxon>
        <taxon>fabids</taxon>
        <taxon>Fabales</taxon>
        <taxon>Fabaceae</taxon>
        <taxon>Papilionoideae</taxon>
        <taxon>50 kb inversion clade</taxon>
        <taxon>dalbergioids sensu lato</taxon>
        <taxon>Dalbergieae</taxon>
        <taxon>Pterocarpus clade</taxon>
        <taxon>Stylosanthes</taxon>
    </lineage>
</organism>
<sequence>WAEDVTAGWVGFHVSRIVEGWKLRVNVTGCGMWAGKARLGEITKLGAPLISWALEARNVISIYLGTAEPEISHEFKSSIYLGTAESEIAISGLQSPR</sequence>
<gene>
    <name evidence="1" type="ORF">PIB30_091160</name>
</gene>
<evidence type="ECO:0000313" key="2">
    <source>
        <dbReference type="Proteomes" id="UP001341840"/>
    </source>
</evidence>
<dbReference type="EMBL" id="JASCZI010122632">
    <property type="protein sequence ID" value="MED6164547.1"/>
    <property type="molecule type" value="Genomic_DNA"/>
</dbReference>